<comment type="caution">
    <text evidence="3">The sequence shown here is derived from an EMBL/GenBank/DDBJ whole genome shotgun (WGS) entry which is preliminary data.</text>
</comment>
<proteinExistence type="predicted"/>
<dbReference type="SUPFAM" id="SSF56349">
    <property type="entry name" value="DNA breaking-rejoining enzymes"/>
    <property type="match status" value="1"/>
</dbReference>
<feature type="compositionally biased region" description="Basic and acidic residues" evidence="2">
    <location>
        <begin position="12"/>
        <end position="24"/>
    </location>
</feature>
<dbReference type="InterPro" id="IPR011010">
    <property type="entry name" value="DNA_brk_join_enz"/>
</dbReference>
<dbReference type="GO" id="GO:0015074">
    <property type="term" value="P:DNA integration"/>
    <property type="evidence" value="ECO:0007669"/>
    <property type="project" value="InterPro"/>
</dbReference>
<evidence type="ECO:0000313" key="4">
    <source>
        <dbReference type="Proteomes" id="UP000285295"/>
    </source>
</evidence>
<dbReference type="InterPro" id="IPR013762">
    <property type="entry name" value="Integrase-like_cat_sf"/>
</dbReference>
<feature type="region of interest" description="Disordered" evidence="2">
    <location>
        <begin position="1182"/>
        <end position="1201"/>
    </location>
</feature>
<gene>
    <name evidence="3" type="ORF">D2T31_19670</name>
</gene>
<dbReference type="Gene3D" id="1.10.443.10">
    <property type="entry name" value="Intergrase catalytic core"/>
    <property type="match status" value="1"/>
</dbReference>
<protein>
    <submittedName>
        <fullName evidence="3">Uncharacterized protein</fullName>
    </submittedName>
</protein>
<dbReference type="Proteomes" id="UP000285295">
    <property type="component" value="Unassembled WGS sequence"/>
</dbReference>
<feature type="region of interest" description="Disordered" evidence="2">
    <location>
        <begin position="1"/>
        <end position="29"/>
    </location>
</feature>
<evidence type="ECO:0000256" key="1">
    <source>
        <dbReference type="ARBA" id="ARBA00023172"/>
    </source>
</evidence>
<organism evidence="3 4">
    <name type="scientific">Paenirhodobacter populi</name>
    <dbReference type="NCBI Taxonomy" id="2306993"/>
    <lineage>
        <taxon>Bacteria</taxon>
        <taxon>Pseudomonadati</taxon>
        <taxon>Pseudomonadota</taxon>
        <taxon>Alphaproteobacteria</taxon>
        <taxon>Rhodobacterales</taxon>
        <taxon>Rhodobacter group</taxon>
        <taxon>Paenirhodobacter</taxon>
    </lineage>
</organism>
<dbReference type="GO" id="GO:0006310">
    <property type="term" value="P:DNA recombination"/>
    <property type="evidence" value="ECO:0007669"/>
    <property type="project" value="UniProtKB-KW"/>
</dbReference>
<dbReference type="GO" id="GO:0003677">
    <property type="term" value="F:DNA binding"/>
    <property type="evidence" value="ECO:0007669"/>
    <property type="project" value="InterPro"/>
</dbReference>
<dbReference type="OrthoDB" id="6388170at2"/>
<dbReference type="AlphaFoldDB" id="A0A443K178"/>
<evidence type="ECO:0000256" key="2">
    <source>
        <dbReference type="SAM" id="MobiDB-lite"/>
    </source>
</evidence>
<reference evidence="3 4" key="1">
    <citation type="submission" date="2019-01" db="EMBL/GenBank/DDBJ databases">
        <title>Sinorhodobacter populi sp. nov. isolated from the symptomatic bark tissue of Populus euramericana canker.</title>
        <authorList>
            <person name="Xu G."/>
        </authorList>
    </citation>
    <scope>NUCLEOTIDE SEQUENCE [LARGE SCALE GENOMIC DNA]</scope>
    <source>
        <strain evidence="3 4">D19-10-3-21</strain>
    </source>
</reference>
<dbReference type="EMBL" id="SAUX01000031">
    <property type="protein sequence ID" value="RWR26515.1"/>
    <property type="molecule type" value="Genomic_DNA"/>
</dbReference>
<reference evidence="3 4" key="2">
    <citation type="submission" date="2019-01" db="EMBL/GenBank/DDBJ databases">
        <authorList>
            <person name="Li Y."/>
        </authorList>
    </citation>
    <scope>NUCLEOTIDE SEQUENCE [LARGE SCALE GENOMIC DNA]</scope>
    <source>
        <strain evidence="3 4">D19-10-3-21</strain>
    </source>
</reference>
<evidence type="ECO:0000313" key="3">
    <source>
        <dbReference type="EMBL" id="RWR26515.1"/>
    </source>
</evidence>
<sequence>MDIGQGNGRRTRQQDRHAATDGKTSDAIVVCASRTARQGSATAPPGGRTESDHARLAVFRSIVFPAETRWRGARDDSRRPIRGFARRVPASAELAPAYPAICPCRPEGGFAGHRRGFRSWTSGRGRLRPGVRPVDRRSAYPVPAGRRASAKLGCHRGGVAALSVKIDIGRVKRQRNRTRSPRELRDLLEKFAFGRAPWLVDGRDAPTRIAAGEVASLRLDLGEQARTRDEAAQLDRLLREMVDNWNAAHPGCEVGVEGAVAMISAPAPAWTPERLADLRRIRPLWMAFEARCEELRDGDGTGAEKLPGLLLASAVFDCGCLAAGDLAVFAQWLSQPDAVLHHASAFPVWIDLLHRNRPARGRRRAVRLPAVSGMDETGPFALRRLFLDRRMLDLLAQAQRRHTDLRGLARNSTRTGALFSIICDSLGPLDDPPRDLRALLSGATALLETRPDGPDHTTARLAARRMRTFGFTPASWMAAIGAPGSGTLADAEGADAGGILDLNPPSAETPPTGEILDRTWFVSLQGAVYPPRSARADMTSDDRKMSPAMLVRRLHTLPDQQNWPDCLRLLRDWYLDLLTVQRLGTRSVQRYHSTLAAAFCAGAGDAALTGLPPEDFDELYSCIIEADSRSPREKNNLRHRLRLLHGYGVQSESWNLPEIDMEILGGEGDQPHIRAVGLSHDQIRAARDLIRQDPALSPETARAADAAFLFMSRTGLRIGEVTKAMLEHLEAPDRRDVEAVLFVRPSRFGDNKTPNAYRQIRPFVLLNSAEKADIAVWLAHRRLISPLGPLFGVQQPNGHVAPFRATALADLFARVLRQISGTDEPSAHSLRRFAINNAYLAISEQYSPASRRDRIPESILLHQTGWSAEERTAVADAIAPPARKRERWQALSRFCGHGDVGTTLEIYVGLADLEIFRRCSTHGLDEAYARSLFRLENRIRTVSPRSESPLARAEIRRQSLDARSCLKALEILDAGAGVAVAADAALLREDDLRHRIAIAQGWSRLKTTKGKLRLQSEDRYDRFAPMPIEPARRAKALEMADRLSALFQKEPDRVTDWIRLILTRTSQTNTGVRLRDPSEFRFWLSFATHLRPTQEWLAELVIPEDAGQEVWRDWSGMRPMSMKRKITRSKNGKSVIARMRLLTETAPVSGPWRPEHSCDGVVRFAAHLAAVLLMLPAGPGAGGDGRVSENAVGRTSPPRNL</sequence>
<dbReference type="RefSeq" id="WP_128238631.1">
    <property type="nucleotide sequence ID" value="NZ_SAUX01000031.1"/>
</dbReference>
<keyword evidence="1" id="KW-0233">DNA recombination</keyword>
<accession>A0A443K178</accession>
<name>A0A443K178_9RHOB</name>